<proteinExistence type="predicted"/>
<comment type="caution">
    <text evidence="2">The sequence shown here is derived from an EMBL/GenBank/DDBJ whole genome shotgun (WGS) entry which is preliminary data.</text>
</comment>
<keyword evidence="1" id="KW-0808">Transferase</keyword>
<dbReference type="EMBL" id="SDAM02000095">
    <property type="protein sequence ID" value="KAH6830662.1"/>
    <property type="molecule type" value="Genomic_DNA"/>
</dbReference>
<reference evidence="2 3" key="1">
    <citation type="journal article" date="2021" name="Nat. Commun.">
        <title>Incipient diploidization of the medicinal plant Perilla within 10,000 years.</title>
        <authorList>
            <person name="Zhang Y."/>
            <person name="Shen Q."/>
            <person name="Leng L."/>
            <person name="Zhang D."/>
            <person name="Chen S."/>
            <person name="Shi Y."/>
            <person name="Ning Z."/>
            <person name="Chen S."/>
        </authorList>
    </citation>
    <scope>NUCLEOTIDE SEQUENCE [LARGE SCALE GENOMIC DNA]</scope>
    <source>
        <strain evidence="3">cv. PC099</strain>
    </source>
</reference>
<evidence type="ECO:0000256" key="1">
    <source>
        <dbReference type="ARBA" id="ARBA00022679"/>
    </source>
</evidence>
<dbReference type="InterPro" id="IPR023213">
    <property type="entry name" value="CAT-like_dom_sf"/>
</dbReference>
<keyword evidence="3" id="KW-1185">Reference proteome</keyword>
<dbReference type="GO" id="GO:0016740">
    <property type="term" value="F:transferase activity"/>
    <property type="evidence" value="ECO:0007669"/>
    <property type="project" value="UniProtKB-KW"/>
</dbReference>
<dbReference type="Pfam" id="PF02458">
    <property type="entry name" value="Transferase"/>
    <property type="match status" value="1"/>
</dbReference>
<dbReference type="PANTHER" id="PTHR31896:SF43">
    <property type="entry name" value="PROTEIN ENHANCED PSEUDOMONAS SUSCEPTIBILITY 1"/>
    <property type="match status" value="1"/>
</dbReference>
<accession>A0AAD4JBG5</accession>
<protein>
    <submittedName>
        <fullName evidence="2">Uncharacterized protein</fullName>
    </submittedName>
</protein>
<evidence type="ECO:0000313" key="2">
    <source>
        <dbReference type="EMBL" id="KAH6830662.1"/>
    </source>
</evidence>
<gene>
    <name evidence="2" type="ORF">C2S53_018667</name>
</gene>
<dbReference type="InterPro" id="IPR051283">
    <property type="entry name" value="Sec_Metabolite_Acyltrans"/>
</dbReference>
<evidence type="ECO:0000313" key="3">
    <source>
        <dbReference type="Proteomes" id="UP001190926"/>
    </source>
</evidence>
<sequence>MGRIDVISSCLIGTAKGMTMTMSRLELTPWNLQFLLLDPIQKGILFRNPHSKQTLIQHLKNSLSRTLHFFPPLAGRLATTANDDGTATFFVDCNNAGVEFTHAVAIGVSVSDVLEPKYTPEIVSSFFPHNGVANFEGISMPLLGVQLTELADGLFIGCAANHVVVDGTSFWHFFNSWSEISRGLDTISKPPLFKPHGDCIIRVPPLDQIPLQKFVPPPFMERVFHFSKECLANLKSKANLEAGTDKISSLQALSALLWRSVIRCRRRSSMSPGSEACLMIVVGSRARIPLPEGYFGTAVYTAKTKTSEPELLQNGLGYAAMKINKLVSRQSKEAATEFVEEWVKNPRLFKKESGFPFVISSSPWFDVYGNDFGWGKPIAVRSGKGQKLDGKMTVYTSAIAGGIDVEACLAPDTFQAMEDDADFMEALTS</sequence>
<name>A0AAD4JBG5_PERFH</name>
<organism evidence="2 3">
    <name type="scientific">Perilla frutescens var. hirtella</name>
    <name type="common">Perilla citriodora</name>
    <name type="synonym">Perilla setoyensis</name>
    <dbReference type="NCBI Taxonomy" id="608512"/>
    <lineage>
        <taxon>Eukaryota</taxon>
        <taxon>Viridiplantae</taxon>
        <taxon>Streptophyta</taxon>
        <taxon>Embryophyta</taxon>
        <taxon>Tracheophyta</taxon>
        <taxon>Spermatophyta</taxon>
        <taxon>Magnoliopsida</taxon>
        <taxon>eudicotyledons</taxon>
        <taxon>Gunneridae</taxon>
        <taxon>Pentapetalae</taxon>
        <taxon>asterids</taxon>
        <taxon>lamiids</taxon>
        <taxon>Lamiales</taxon>
        <taxon>Lamiaceae</taxon>
        <taxon>Nepetoideae</taxon>
        <taxon>Elsholtzieae</taxon>
        <taxon>Perilla</taxon>
    </lineage>
</organism>
<dbReference type="Proteomes" id="UP001190926">
    <property type="component" value="Unassembled WGS sequence"/>
</dbReference>
<dbReference type="PANTHER" id="PTHR31896">
    <property type="entry name" value="FAMILY REGULATORY PROTEIN, PUTATIVE (AFU_ORTHOLOGUE AFUA_3G14730)-RELATED"/>
    <property type="match status" value="1"/>
</dbReference>
<dbReference type="Gene3D" id="3.30.559.10">
    <property type="entry name" value="Chloramphenicol acetyltransferase-like domain"/>
    <property type="match status" value="2"/>
</dbReference>
<dbReference type="AlphaFoldDB" id="A0AAD4JBG5"/>